<dbReference type="GO" id="GO:0005886">
    <property type="term" value="C:plasma membrane"/>
    <property type="evidence" value="ECO:0007669"/>
    <property type="project" value="UniProtKB-SubCell"/>
</dbReference>
<feature type="transmembrane region" description="Helical" evidence="6">
    <location>
        <begin position="158"/>
        <end position="176"/>
    </location>
</feature>
<comment type="caution">
    <text evidence="8">The sequence shown here is derived from an EMBL/GenBank/DDBJ whole genome shotgun (WGS) entry which is preliminary data.</text>
</comment>
<feature type="transmembrane region" description="Helical" evidence="6">
    <location>
        <begin position="91"/>
        <end position="109"/>
    </location>
</feature>
<keyword evidence="2" id="KW-0813">Transport</keyword>
<dbReference type="InterPro" id="IPR020846">
    <property type="entry name" value="MFS_dom"/>
</dbReference>
<keyword evidence="5 6" id="KW-0472">Membrane</keyword>
<reference evidence="8 9" key="1">
    <citation type="submission" date="2015-01" db="EMBL/GenBank/DDBJ databases">
        <title>Comparative genomics of the lactic acid bacteria isolated from the honey bee gut.</title>
        <authorList>
            <person name="Ellegaard K.M."/>
            <person name="Tamarit D."/>
            <person name="Javelind E."/>
            <person name="Olofsson T."/>
            <person name="Andersson S.G."/>
            <person name="Vasquez A."/>
        </authorList>
    </citation>
    <scope>NUCLEOTIDE SEQUENCE [LARGE SCALE GENOMIC DNA]</scope>
    <source>
        <strain evidence="8 9">Hma8</strain>
    </source>
</reference>
<dbReference type="STRING" id="1218507.JF74_15110"/>
<evidence type="ECO:0000256" key="2">
    <source>
        <dbReference type="ARBA" id="ARBA00022448"/>
    </source>
</evidence>
<feature type="transmembrane region" description="Helical" evidence="6">
    <location>
        <begin position="269"/>
        <end position="286"/>
    </location>
</feature>
<evidence type="ECO:0000256" key="4">
    <source>
        <dbReference type="ARBA" id="ARBA00022989"/>
    </source>
</evidence>
<proteinExistence type="predicted"/>
<dbReference type="PROSITE" id="PS50850">
    <property type="entry name" value="MFS"/>
    <property type="match status" value="1"/>
</dbReference>
<evidence type="ECO:0000256" key="5">
    <source>
        <dbReference type="ARBA" id="ARBA00023136"/>
    </source>
</evidence>
<evidence type="ECO:0000256" key="6">
    <source>
        <dbReference type="SAM" id="Phobius"/>
    </source>
</evidence>
<feature type="transmembrane region" description="Helical" evidence="6">
    <location>
        <begin position="115"/>
        <end position="137"/>
    </location>
</feature>
<feature type="transmembrane region" description="Helical" evidence="6">
    <location>
        <begin position="61"/>
        <end position="79"/>
    </location>
</feature>
<dbReference type="Gene3D" id="1.20.1250.20">
    <property type="entry name" value="MFS general substrate transporter like domains"/>
    <property type="match status" value="1"/>
</dbReference>
<feature type="transmembrane region" description="Helical" evidence="6">
    <location>
        <begin position="21"/>
        <end position="49"/>
    </location>
</feature>
<gene>
    <name evidence="8" type="ORF">JF74_15110</name>
</gene>
<name>A0A0F4L9Z3_9LACO</name>
<evidence type="ECO:0000313" key="8">
    <source>
        <dbReference type="EMBL" id="KJY55662.1"/>
    </source>
</evidence>
<dbReference type="RefSeq" id="WP_046325446.1">
    <property type="nucleotide sequence ID" value="NZ_JBHTMT010000004.1"/>
</dbReference>
<feature type="transmembrane region" description="Helical" evidence="6">
    <location>
        <begin position="419"/>
        <end position="444"/>
    </location>
</feature>
<dbReference type="GO" id="GO:0022857">
    <property type="term" value="F:transmembrane transporter activity"/>
    <property type="evidence" value="ECO:0007669"/>
    <property type="project" value="InterPro"/>
</dbReference>
<keyword evidence="3 6" id="KW-0812">Transmembrane</keyword>
<dbReference type="EMBL" id="JXLI01000013">
    <property type="protein sequence ID" value="KJY55662.1"/>
    <property type="molecule type" value="Genomic_DNA"/>
</dbReference>
<dbReference type="SUPFAM" id="SSF103473">
    <property type="entry name" value="MFS general substrate transporter"/>
    <property type="match status" value="1"/>
</dbReference>
<dbReference type="PANTHER" id="PTHR23511">
    <property type="entry name" value="SYNAPTIC VESICLE GLYCOPROTEIN 2"/>
    <property type="match status" value="1"/>
</dbReference>
<evidence type="ECO:0000256" key="1">
    <source>
        <dbReference type="ARBA" id="ARBA00004651"/>
    </source>
</evidence>
<dbReference type="Proteomes" id="UP000033531">
    <property type="component" value="Unassembled WGS sequence"/>
</dbReference>
<feature type="transmembrane region" description="Helical" evidence="6">
    <location>
        <begin position="356"/>
        <end position="381"/>
    </location>
</feature>
<dbReference type="Pfam" id="PF00083">
    <property type="entry name" value="Sugar_tr"/>
    <property type="match status" value="1"/>
</dbReference>
<organism evidence="8 9">
    <name type="scientific">Lactobacillus melliventris</name>
    <dbReference type="NCBI Taxonomy" id="1218507"/>
    <lineage>
        <taxon>Bacteria</taxon>
        <taxon>Bacillati</taxon>
        <taxon>Bacillota</taxon>
        <taxon>Bacilli</taxon>
        <taxon>Lactobacillales</taxon>
        <taxon>Lactobacillaceae</taxon>
        <taxon>Lactobacillus</taxon>
    </lineage>
</organism>
<feature type="domain" description="Major facilitator superfamily (MFS) profile" evidence="7">
    <location>
        <begin position="24"/>
        <end position="447"/>
    </location>
</feature>
<dbReference type="AlphaFoldDB" id="A0A0F4L9Z3"/>
<keyword evidence="4 6" id="KW-1133">Transmembrane helix</keyword>
<feature type="transmembrane region" description="Helical" evidence="6">
    <location>
        <begin position="306"/>
        <end position="326"/>
    </location>
</feature>
<feature type="transmembrane region" description="Helical" evidence="6">
    <location>
        <begin position="333"/>
        <end position="350"/>
    </location>
</feature>
<evidence type="ECO:0000259" key="7">
    <source>
        <dbReference type="PROSITE" id="PS50850"/>
    </source>
</evidence>
<dbReference type="CDD" id="cd17316">
    <property type="entry name" value="MFS_SV2_like"/>
    <property type="match status" value="1"/>
</dbReference>
<feature type="transmembrane region" description="Helical" evidence="6">
    <location>
        <begin position="393"/>
        <end position="413"/>
    </location>
</feature>
<evidence type="ECO:0000256" key="3">
    <source>
        <dbReference type="ARBA" id="ARBA00022692"/>
    </source>
</evidence>
<accession>A0A0F4L9Z3</accession>
<feature type="transmembrane region" description="Helical" evidence="6">
    <location>
        <begin position="182"/>
        <end position="202"/>
    </location>
</feature>
<dbReference type="InterPro" id="IPR005828">
    <property type="entry name" value="MFS_sugar_transport-like"/>
</dbReference>
<sequence>MKNDNSPFAGARLDRLPTSKFHWKIFAIVGFALLTCWSNAIGGLVLAQLKVIGWTNNSQTALFTSLSTAGMFFGALIGGSIGDKYGRKKTFLLFEVMHIITMLVAAVSPNMNFLMVVRFFMGLALGALLTILFASFTEYMPSRSRGTWSSRISFVGNWSYPICSLIAMLLTEIVAPEMNWRLQFVIPALLSTFISLIAWKAFPESPRWLESKGRYADAEKVLTNIENEVSKETNSVLPEIHKDKTEKNEEEKQNISYTEFFKGKLLKRVILGSFALIAMNVTQYTLINWLPTMFLAQGIDLKKSVFLNTMNMFGAPVGIFIATLIMDKIPRKVMGIGLLSIMAVLGYIYSFQRSMLMISILGFFLMISVYMFVCYASAVYVPEIWPTYAKLRGSGLCNAIGRISGIIVPFIVAKLLDSVGITGVFILLGITCLITAIIIGIFGIETRGKSVEEIGSIK</sequence>
<protein>
    <recommendedName>
        <fullName evidence="7">Major facilitator superfamily (MFS) profile domain-containing protein</fullName>
    </recommendedName>
</protein>
<dbReference type="PATRIC" id="fig|1218507.3.peg.1704"/>
<comment type="subcellular location">
    <subcellularLocation>
        <location evidence="1">Cell membrane</location>
        <topology evidence="1">Multi-pass membrane protein</topology>
    </subcellularLocation>
</comment>
<dbReference type="HOGENOM" id="CLU_001265_46_6_9"/>
<evidence type="ECO:0000313" key="9">
    <source>
        <dbReference type="Proteomes" id="UP000033531"/>
    </source>
</evidence>
<dbReference type="InterPro" id="IPR036259">
    <property type="entry name" value="MFS_trans_sf"/>
</dbReference>
<dbReference type="PANTHER" id="PTHR23511:SF34">
    <property type="entry name" value="SYNAPTIC VESICLE GLYCOPROTEIN 2"/>
    <property type="match status" value="1"/>
</dbReference>